<reference evidence="2 3" key="1">
    <citation type="submission" date="2024-03" db="EMBL/GenBank/DDBJ databases">
        <authorList>
            <person name="Jo J.-H."/>
        </authorList>
    </citation>
    <scope>NUCLEOTIDE SEQUENCE [LARGE SCALE GENOMIC DNA]</scope>
    <source>
        <strain evidence="2 3">AS3R-12</strain>
    </source>
</reference>
<keyword evidence="3" id="KW-1185">Reference proteome</keyword>
<sequence length="279" mass="29411">MIFQSKRRLLSVTIAIGLAVAGALLLVLPCGSLLAQNIGFCGQCECMSPSEAAQCRDDDRRSRLTPAQRAEEDALRAHERARQAELARARAEATRQAEAARKAEALRLERARLDREARAKAARTQKISAIAASTGGDQKAAAELLETKSRIEAELRKERKECPAQTVSRSVTGTGKTLASTQSSLARLAGAGTIAAWGANGNLVSAGAMQCSPNMPIAFRPKVGKYLGCVDEGQAAKLFGWVPGTGYPALTPSSHSCPSALQCSVPKCPPAQGSRVTGQ</sequence>
<accession>A0ABU8S3G9</accession>
<name>A0ABU8S3G9_9SPHN</name>
<dbReference type="EMBL" id="JBBHJY010000001">
    <property type="protein sequence ID" value="MEJ6008452.1"/>
    <property type="molecule type" value="Genomic_DNA"/>
</dbReference>
<dbReference type="Proteomes" id="UP001379235">
    <property type="component" value="Unassembled WGS sequence"/>
</dbReference>
<dbReference type="RefSeq" id="WP_339964001.1">
    <property type="nucleotide sequence ID" value="NZ_JBBHJY010000001.1"/>
</dbReference>
<evidence type="ECO:0000256" key="1">
    <source>
        <dbReference type="SAM" id="MobiDB-lite"/>
    </source>
</evidence>
<feature type="region of interest" description="Disordered" evidence="1">
    <location>
        <begin position="56"/>
        <end position="75"/>
    </location>
</feature>
<comment type="caution">
    <text evidence="2">The sequence shown here is derived from an EMBL/GenBank/DDBJ whole genome shotgun (WGS) entry which is preliminary data.</text>
</comment>
<evidence type="ECO:0000313" key="2">
    <source>
        <dbReference type="EMBL" id="MEJ6008452.1"/>
    </source>
</evidence>
<evidence type="ECO:0008006" key="4">
    <source>
        <dbReference type="Google" id="ProtNLM"/>
    </source>
</evidence>
<protein>
    <recommendedName>
        <fullName evidence="4">TolA protein</fullName>
    </recommendedName>
</protein>
<proteinExistence type="predicted"/>
<organism evidence="2 3">
    <name type="scientific">Novosphingobium aquae</name>
    <dbReference type="NCBI Taxonomy" id="3133435"/>
    <lineage>
        <taxon>Bacteria</taxon>
        <taxon>Pseudomonadati</taxon>
        <taxon>Pseudomonadota</taxon>
        <taxon>Alphaproteobacteria</taxon>
        <taxon>Sphingomonadales</taxon>
        <taxon>Sphingomonadaceae</taxon>
        <taxon>Novosphingobium</taxon>
    </lineage>
</organism>
<gene>
    <name evidence="2" type="ORF">WG900_00815</name>
</gene>
<evidence type="ECO:0000313" key="3">
    <source>
        <dbReference type="Proteomes" id="UP001379235"/>
    </source>
</evidence>